<evidence type="ECO:0000313" key="4">
    <source>
        <dbReference type="Proteomes" id="UP001500630"/>
    </source>
</evidence>
<evidence type="ECO:0000259" key="2">
    <source>
        <dbReference type="PROSITE" id="PS50801"/>
    </source>
</evidence>
<sequence length="134" mass="14451">MTSPTSDHVQIVPVVHPFGLRVSGDIDRSTRHLLERALLWAVSVGDDDIHLDLTQLTFIDAAGLRLIASTAATLPQPRKVILAAAPPVVRDLLGLLGWQLSPGLRLYVPKNGSGPHGDENVRDFRPITPSDPAT</sequence>
<dbReference type="PROSITE" id="PS50801">
    <property type="entry name" value="STAS"/>
    <property type="match status" value="1"/>
</dbReference>
<evidence type="ECO:0000313" key="3">
    <source>
        <dbReference type="EMBL" id="GAA3568701.1"/>
    </source>
</evidence>
<dbReference type="InterPro" id="IPR036513">
    <property type="entry name" value="STAS_dom_sf"/>
</dbReference>
<keyword evidence="4" id="KW-1185">Reference proteome</keyword>
<proteinExistence type="predicted"/>
<dbReference type="EMBL" id="BAABDQ010000013">
    <property type="protein sequence ID" value="GAA3568701.1"/>
    <property type="molecule type" value="Genomic_DNA"/>
</dbReference>
<dbReference type="Pfam" id="PF13466">
    <property type="entry name" value="STAS_2"/>
    <property type="match status" value="1"/>
</dbReference>
<feature type="compositionally biased region" description="Basic and acidic residues" evidence="1">
    <location>
        <begin position="116"/>
        <end position="125"/>
    </location>
</feature>
<evidence type="ECO:0000256" key="1">
    <source>
        <dbReference type="SAM" id="MobiDB-lite"/>
    </source>
</evidence>
<dbReference type="InterPro" id="IPR058548">
    <property type="entry name" value="MlaB-like_STAS"/>
</dbReference>
<dbReference type="SUPFAM" id="SSF52091">
    <property type="entry name" value="SpoIIaa-like"/>
    <property type="match status" value="1"/>
</dbReference>
<accession>A0ABP6XKT2</accession>
<dbReference type="InterPro" id="IPR002645">
    <property type="entry name" value="STAS_dom"/>
</dbReference>
<gene>
    <name evidence="3" type="ORF">GCM10022419_056870</name>
</gene>
<feature type="region of interest" description="Disordered" evidence="1">
    <location>
        <begin position="111"/>
        <end position="134"/>
    </location>
</feature>
<protein>
    <recommendedName>
        <fullName evidence="2">STAS domain-containing protein</fullName>
    </recommendedName>
</protein>
<dbReference type="Proteomes" id="UP001500630">
    <property type="component" value="Unassembled WGS sequence"/>
</dbReference>
<comment type="caution">
    <text evidence="3">The sequence shown here is derived from an EMBL/GenBank/DDBJ whole genome shotgun (WGS) entry which is preliminary data.</text>
</comment>
<reference evidence="4" key="1">
    <citation type="journal article" date="2019" name="Int. J. Syst. Evol. Microbiol.">
        <title>The Global Catalogue of Microorganisms (GCM) 10K type strain sequencing project: providing services to taxonomists for standard genome sequencing and annotation.</title>
        <authorList>
            <consortium name="The Broad Institute Genomics Platform"/>
            <consortium name="The Broad Institute Genome Sequencing Center for Infectious Disease"/>
            <person name="Wu L."/>
            <person name="Ma J."/>
        </authorList>
    </citation>
    <scope>NUCLEOTIDE SEQUENCE [LARGE SCALE GENOMIC DNA]</scope>
    <source>
        <strain evidence="4">JCM 17326</strain>
    </source>
</reference>
<name>A0ABP6XKT2_9ACTN</name>
<feature type="domain" description="STAS" evidence="2">
    <location>
        <begin position="20"/>
        <end position="97"/>
    </location>
</feature>
<dbReference type="CDD" id="cd07043">
    <property type="entry name" value="STAS_anti-anti-sigma_factors"/>
    <property type="match status" value="1"/>
</dbReference>
<dbReference type="RefSeq" id="WP_345566413.1">
    <property type="nucleotide sequence ID" value="NZ_BAABDQ010000013.1"/>
</dbReference>
<dbReference type="Gene3D" id="3.30.750.24">
    <property type="entry name" value="STAS domain"/>
    <property type="match status" value="1"/>
</dbReference>
<organism evidence="3 4">
    <name type="scientific">Nonomuraea rosea</name>
    <dbReference type="NCBI Taxonomy" id="638574"/>
    <lineage>
        <taxon>Bacteria</taxon>
        <taxon>Bacillati</taxon>
        <taxon>Actinomycetota</taxon>
        <taxon>Actinomycetes</taxon>
        <taxon>Streptosporangiales</taxon>
        <taxon>Streptosporangiaceae</taxon>
        <taxon>Nonomuraea</taxon>
    </lineage>
</organism>